<dbReference type="GO" id="GO:0031640">
    <property type="term" value="P:killing of cells of another organism"/>
    <property type="evidence" value="ECO:0007669"/>
    <property type="project" value="UniProtKB-KW"/>
</dbReference>
<dbReference type="SMART" id="SM00505">
    <property type="entry name" value="Knot1"/>
    <property type="match status" value="1"/>
</dbReference>
<protein>
    <submittedName>
        <fullName evidence="7">Defensin 5</fullName>
    </submittedName>
</protein>
<dbReference type="PROSITE" id="PS00940">
    <property type="entry name" value="GAMMA_THIONIN"/>
    <property type="match status" value="1"/>
</dbReference>
<dbReference type="GO" id="GO:0050832">
    <property type="term" value="P:defense response to fungus"/>
    <property type="evidence" value="ECO:0007669"/>
    <property type="project" value="UniProtKB-KW"/>
</dbReference>
<dbReference type="InterPro" id="IPR008176">
    <property type="entry name" value="Defensin_plant"/>
</dbReference>
<keyword evidence="4" id="KW-1015">Disulfide bond</keyword>
<dbReference type="EMBL" id="MF325787">
    <property type="protein sequence ID" value="ATG83510.1"/>
    <property type="molecule type" value="mRNA"/>
</dbReference>
<dbReference type="Gene3D" id="3.30.30.10">
    <property type="entry name" value="Knottin, scorpion toxin-like"/>
    <property type="match status" value="1"/>
</dbReference>
<dbReference type="PANTHER" id="PTHR33147">
    <property type="entry name" value="DEFENSIN-LIKE PROTEIN 1"/>
    <property type="match status" value="1"/>
</dbReference>
<dbReference type="CDD" id="cd00107">
    <property type="entry name" value="Knot1"/>
    <property type="match status" value="1"/>
</dbReference>
<feature type="signal peptide" evidence="5">
    <location>
        <begin position="1"/>
        <end position="27"/>
    </location>
</feature>
<dbReference type="SUPFAM" id="SSF57095">
    <property type="entry name" value="Scorpion toxin-like"/>
    <property type="match status" value="1"/>
</dbReference>
<dbReference type="Pfam" id="PF00304">
    <property type="entry name" value="Gamma-thionin"/>
    <property type="match status" value="1"/>
</dbReference>
<dbReference type="PANTHER" id="PTHR33147:SF39">
    <property type="entry name" value="DRO1 PROTEIN-RELATED"/>
    <property type="match status" value="1"/>
</dbReference>
<sequence length="74" mass="8228">MERKTLSLLFMLFLLLAADVTVKKADALLGRCKVKSSRYTGPCLTDTKCSTVCRGEGYKGGDCHGFRRRCMCLC</sequence>
<name>A0A343KJC2_LENCU</name>
<dbReference type="InterPro" id="IPR036574">
    <property type="entry name" value="Scorpion_toxin-like_sf"/>
</dbReference>
<feature type="domain" description="Knottins-like" evidence="6">
    <location>
        <begin position="31"/>
        <end position="74"/>
    </location>
</feature>
<evidence type="ECO:0000256" key="3">
    <source>
        <dbReference type="ARBA" id="ARBA00022729"/>
    </source>
</evidence>
<evidence type="ECO:0000259" key="6">
    <source>
        <dbReference type="SMART" id="SM00505"/>
    </source>
</evidence>
<keyword evidence="1" id="KW-0929">Antimicrobial</keyword>
<keyword evidence="2" id="KW-0295">Fungicide</keyword>
<dbReference type="InterPro" id="IPR003614">
    <property type="entry name" value="Knottins"/>
</dbReference>
<feature type="chain" id="PRO_5016642484" evidence="5">
    <location>
        <begin position="28"/>
        <end position="74"/>
    </location>
</feature>
<reference evidence="7" key="1">
    <citation type="submission" date="2017-06" db="EMBL/GenBank/DDBJ databases">
        <title>Molecular cloning and characterization of Defensin gene family from Lens culinaris L.</title>
        <authorList>
            <person name="Mirderikvand R."/>
            <person name="Sohrabi S.M."/>
            <person name="Samiei K."/>
            <person name="Ghorbani A."/>
        </authorList>
    </citation>
    <scope>NUCLEOTIDE SEQUENCE</scope>
</reference>
<evidence type="ECO:0000313" key="7">
    <source>
        <dbReference type="EMBL" id="ATG83510.1"/>
    </source>
</evidence>
<evidence type="ECO:0000256" key="5">
    <source>
        <dbReference type="SAM" id="SignalP"/>
    </source>
</evidence>
<accession>A0A343KJC2</accession>
<keyword evidence="3 5" id="KW-0732">Signal</keyword>
<evidence type="ECO:0000256" key="1">
    <source>
        <dbReference type="ARBA" id="ARBA00022529"/>
    </source>
</evidence>
<evidence type="ECO:0000256" key="2">
    <source>
        <dbReference type="ARBA" id="ARBA00022577"/>
    </source>
</evidence>
<evidence type="ECO:0000256" key="4">
    <source>
        <dbReference type="ARBA" id="ARBA00023157"/>
    </source>
</evidence>
<proteinExistence type="evidence at transcript level"/>
<dbReference type="PRINTS" id="PR00288">
    <property type="entry name" value="PUROTHIONIN"/>
</dbReference>
<dbReference type="AlphaFoldDB" id="A0A343KJC2"/>
<organism evidence="7">
    <name type="scientific">Lens culinaris</name>
    <name type="common">Lentil</name>
    <name type="synonym">Cicer lens</name>
    <dbReference type="NCBI Taxonomy" id="3864"/>
    <lineage>
        <taxon>Eukaryota</taxon>
        <taxon>Viridiplantae</taxon>
        <taxon>Streptophyta</taxon>
        <taxon>Embryophyta</taxon>
        <taxon>Tracheophyta</taxon>
        <taxon>Spermatophyta</taxon>
        <taxon>Magnoliopsida</taxon>
        <taxon>eudicotyledons</taxon>
        <taxon>Gunneridae</taxon>
        <taxon>Pentapetalae</taxon>
        <taxon>rosids</taxon>
        <taxon>fabids</taxon>
        <taxon>Fabales</taxon>
        <taxon>Fabaceae</taxon>
        <taxon>Papilionoideae</taxon>
        <taxon>50 kb inversion clade</taxon>
        <taxon>NPAAA clade</taxon>
        <taxon>Hologalegina</taxon>
        <taxon>IRL clade</taxon>
        <taxon>Fabeae</taxon>
        <taxon>Lens</taxon>
    </lineage>
</organism>